<dbReference type="RefSeq" id="WP_092554718.1">
    <property type="nucleotide sequence ID" value="NZ_BOMJ01000032.1"/>
</dbReference>
<dbReference type="PRINTS" id="PR00861">
    <property type="entry name" value="ALYTICPTASE"/>
</dbReference>
<evidence type="ECO:0000256" key="1">
    <source>
        <dbReference type="ARBA" id="ARBA00007664"/>
    </source>
</evidence>
<dbReference type="SMART" id="SM00637">
    <property type="entry name" value="CBD_II"/>
    <property type="match status" value="1"/>
</dbReference>
<dbReference type="InterPro" id="IPR012291">
    <property type="entry name" value="CBM2_carb-bd_dom_sf"/>
</dbReference>
<dbReference type="InterPro" id="IPR043504">
    <property type="entry name" value="Peptidase_S1_PA_chymotrypsin"/>
</dbReference>
<feature type="chain" id="PRO_5009271965" evidence="6">
    <location>
        <begin position="35"/>
        <end position="508"/>
    </location>
</feature>
<dbReference type="Proteomes" id="UP000198688">
    <property type="component" value="Chromosome I"/>
</dbReference>
<dbReference type="Pfam" id="PF00553">
    <property type="entry name" value="CBM_2"/>
    <property type="match status" value="1"/>
</dbReference>
<dbReference type="GO" id="GO:0004252">
    <property type="term" value="F:serine-type endopeptidase activity"/>
    <property type="evidence" value="ECO:0007669"/>
    <property type="project" value="InterPro"/>
</dbReference>
<keyword evidence="2" id="KW-0645">Protease</keyword>
<dbReference type="PROSITE" id="PS51173">
    <property type="entry name" value="CBM2"/>
    <property type="match status" value="1"/>
</dbReference>
<dbReference type="SUPFAM" id="SSF50494">
    <property type="entry name" value="Trypsin-like serine proteases"/>
    <property type="match status" value="1"/>
</dbReference>
<evidence type="ECO:0000256" key="5">
    <source>
        <dbReference type="ARBA" id="ARBA00023157"/>
    </source>
</evidence>
<dbReference type="OrthoDB" id="4413809at2"/>
<dbReference type="EMBL" id="LT629758">
    <property type="protein sequence ID" value="SDT78988.1"/>
    <property type="molecule type" value="Genomic_DNA"/>
</dbReference>
<protein>
    <submittedName>
        <fullName evidence="8">Cellulose binding domain-containing protein</fullName>
    </submittedName>
</protein>
<evidence type="ECO:0000259" key="7">
    <source>
        <dbReference type="PROSITE" id="PS51173"/>
    </source>
</evidence>
<keyword evidence="3" id="KW-0378">Hydrolase</keyword>
<name>A0A1H2D8A7_9ACTN</name>
<dbReference type="GO" id="GO:0004553">
    <property type="term" value="F:hydrolase activity, hydrolyzing O-glycosyl compounds"/>
    <property type="evidence" value="ECO:0007669"/>
    <property type="project" value="InterPro"/>
</dbReference>
<dbReference type="GO" id="GO:0005975">
    <property type="term" value="P:carbohydrate metabolic process"/>
    <property type="evidence" value="ECO:0007669"/>
    <property type="project" value="InterPro"/>
</dbReference>
<dbReference type="GO" id="GO:0006508">
    <property type="term" value="P:proteolysis"/>
    <property type="evidence" value="ECO:0007669"/>
    <property type="project" value="UniProtKB-KW"/>
</dbReference>
<evidence type="ECO:0000256" key="2">
    <source>
        <dbReference type="ARBA" id="ARBA00022670"/>
    </source>
</evidence>
<comment type="similarity">
    <text evidence="1">Belongs to the peptidase S1 family.</text>
</comment>
<organism evidence="8 9">
    <name type="scientific">Actinoplanes derwentensis</name>
    <dbReference type="NCBI Taxonomy" id="113562"/>
    <lineage>
        <taxon>Bacteria</taxon>
        <taxon>Bacillati</taxon>
        <taxon>Actinomycetota</taxon>
        <taxon>Actinomycetes</taxon>
        <taxon>Micromonosporales</taxon>
        <taxon>Micromonosporaceae</taxon>
        <taxon>Actinoplanes</taxon>
    </lineage>
</organism>
<reference evidence="8 9" key="1">
    <citation type="submission" date="2016-10" db="EMBL/GenBank/DDBJ databases">
        <authorList>
            <person name="de Groot N.N."/>
        </authorList>
    </citation>
    <scope>NUCLEOTIDE SEQUENCE [LARGE SCALE GENOMIC DNA]</scope>
    <source>
        <strain evidence="8 9">DSM 43941</strain>
    </source>
</reference>
<gene>
    <name evidence="8" type="ORF">SAMN04489716_8598</name>
</gene>
<keyword evidence="5" id="KW-1015">Disulfide bond</keyword>
<dbReference type="SUPFAM" id="SSF49384">
    <property type="entry name" value="Carbohydrate-binding domain"/>
    <property type="match status" value="1"/>
</dbReference>
<keyword evidence="9" id="KW-1185">Reference proteome</keyword>
<dbReference type="Gene3D" id="2.40.10.10">
    <property type="entry name" value="Trypsin-like serine proteases"/>
    <property type="match status" value="2"/>
</dbReference>
<evidence type="ECO:0000313" key="9">
    <source>
        <dbReference type="Proteomes" id="UP000198688"/>
    </source>
</evidence>
<dbReference type="InterPro" id="IPR008965">
    <property type="entry name" value="CBM2/CBM3_carb-bd_dom_sf"/>
</dbReference>
<keyword evidence="4" id="KW-0720">Serine protease</keyword>
<evidence type="ECO:0000313" key="8">
    <source>
        <dbReference type="EMBL" id="SDT78988.1"/>
    </source>
</evidence>
<sequence>MRQPRRTTIRPALAGLLGLATIAATGLSTPAAVAAPAAIGGAAASRPSVSVLDRIPAPARERMLAQTPLVDAASVIRTAVQAGPPRGYAGLGLVGGHVTLWWKGTPPADIATAVATARHIAPVTVERAAYSAGQLKAGAARLDKAVGADTTDAAHGVRIRTDGSGLDVLVDKSASAEVPDLPEVGVPARTVRQQPMRQRSTRHDDSAPWSGGTSIWALHTGALCTSGFGVRDLATDSPLLITAGHCGDLGTEWADRTGEIIGTTVSRNADHDAEVIATTSAGNTVYVGNATDGVQARVAGWTEVFPGQLLCQSGNTSAEEIGGPVCNLQVQFHYTDREDLVEATQLDGDEAARSGDSGGPVYAVTAQGTLLAAGTTTRSGGAGFGFQDFATYRTDFGDLVPVTEGSTGTCRVSYQITDRWADGYTANVTVYNSGADITGWSLAWDLPTPGQIQGRWNAVVSQSGTTVTATNESYNARITSGGAVNFGFTASGSPATPAPVTLNGAACA</sequence>
<dbReference type="InterPro" id="IPR009003">
    <property type="entry name" value="Peptidase_S1_PA"/>
</dbReference>
<dbReference type="GO" id="GO:0030247">
    <property type="term" value="F:polysaccharide binding"/>
    <property type="evidence" value="ECO:0007669"/>
    <property type="project" value="UniProtKB-UniRule"/>
</dbReference>
<dbReference type="STRING" id="113562.SAMN04489716_8598"/>
<dbReference type="AlphaFoldDB" id="A0A1H2D8A7"/>
<keyword evidence="6" id="KW-0732">Signal</keyword>
<dbReference type="InterPro" id="IPR001316">
    <property type="entry name" value="Pept_S1A_streptogrisin"/>
</dbReference>
<dbReference type="InterPro" id="IPR001919">
    <property type="entry name" value="CBD2"/>
</dbReference>
<feature type="signal peptide" evidence="6">
    <location>
        <begin position="1"/>
        <end position="34"/>
    </location>
</feature>
<evidence type="ECO:0000256" key="4">
    <source>
        <dbReference type="ARBA" id="ARBA00022825"/>
    </source>
</evidence>
<evidence type="ECO:0000256" key="3">
    <source>
        <dbReference type="ARBA" id="ARBA00022801"/>
    </source>
</evidence>
<accession>A0A1H2D8A7</accession>
<proteinExistence type="inferred from homology"/>
<dbReference type="Gene3D" id="2.60.40.290">
    <property type="match status" value="1"/>
</dbReference>
<feature type="domain" description="CBM2" evidence="7">
    <location>
        <begin position="403"/>
        <end position="508"/>
    </location>
</feature>
<evidence type="ECO:0000256" key="6">
    <source>
        <dbReference type="SAM" id="SignalP"/>
    </source>
</evidence>